<feature type="transmembrane region" description="Helical" evidence="1">
    <location>
        <begin position="528"/>
        <end position="555"/>
    </location>
</feature>
<organism evidence="3 4">
    <name type="scientific">Plectus sambesii</name>
    <dbReference type="NCBI Taxonomy" id="2011161"/>
    <lineage>
        <taxon>Eukaryota</taxon>
        <taxon>Metazoa</taxon>
        <taxon>Ecdysozoa</taxon>
        <taxon>Nematoda</taxon>
        <taxon>Chromadorea</taxon>
        <taxon>Plectida</taxon>
        <taxon>Plectina</taxon>
        <taxon>Plectoidea</taxon>
        <taxon>Plectidae</taxon>
        <taxon>Plectus</taxon>
    </lineage>
</organism>
<dbReference type="InterPro" id="IPR013320">
    <property type="entry name" value="ConA-like_dom_sf"/>
</dbReference>
<dbReference type="InterPro" id="IPR058815">
    <property type="entry name" value="ConA_BAM2-like"/>
</dbReference>
<reference evidence="4" key="1">
    <citation type="submission" date="2022-11" db="UniProtKB">
        <authorList>
            <consortium name="WormBaseParasite"/>
        </authorList>
    </citation>
    <scope>IDENTIFICATION</scope>
</reference>
<proteinExistence type="predicted"/>
<dbReference type="WBParaSite" id="PSAMB.scaffold1789size27857.g14875.t1">
    <property type="protein sequence ID" value="PSAMB.scaffold1789size27857.g14875.t1"/>
    <property type="gene ID" value="PSAMB.scaffold1789size27857.g14875"/>
</dbReference>
<dbReference type="SUPFAM" id="SSF49899">
    <property type="entry name" value="Concanavalin A-like lectins/glucanases"/>
    <property type="match status" value="1"/>
</dbReference>
<dbReference type="Gene3D" id="2.60.120.200">
    <property type="match status" value="1"/>
</dbReference>
<evidence type="ECO:0000256" key="1">
    <source>
        <dbReference type="SAM" id="Phobius"/>
    </source>
</evidence>
<protein>
    <submittedName>
        <fullName evidence="4">Laminin G domain-containing protein</fullName>
    </submittedName>
</protein>
<dbReference type="Proteomes" id="UP000887566">
    <property type="component" value="Unplaced"/>
</dbReference>
<accession>A0A914VBT5</accession>
<keyword evidence="1" id="KW-0472">Membrane</keyword>
<dbReference type="AlphaFoldDB" id="A0A914VBT5"/>
<keyword evidence="3" id="KW-1185">Reference proteome</keyword>
<dbReference type="Pfam" id="PF26430">
    <property type="entry name" value="ConA_BAM2"/>
    <property type="match status" value="1"/>
</dbReference>
<sequence>MLDSTRVAQPKNVDFAQFRGQIARIKYNSDEGFKCMQSAGVSSTNTNVPVEICKKNSRNFCNCYAPAAAVGNACDNVESLNKEQMFQMRRNPTKSALFYIDDYDQGQALSALFKSDGDSGLVFNTVTGEEPHLRHTQVFYVGRNMTAIVCESRPAEKLDANCITCSIDIYEGFSSYSWHRVSYFKTKGYDYLTVNEQICQLRMAPIENSHHIYTKNSHKISKHNALFVGGYPNTGTRDKALATPLDDYVDNTREKVPSIQGCIGDLFIGGQRRSLVQAYDRQQSIALSASQRGSFEIPIAPSDHSESCSSTGCYLDKLWVVFRPPTGNDNVEKILRFEDIKSSENRSIEIGTSNKGTKVHISTNGLTYDFLLDISDGRSHFVIISRNAAVGTRKHYYSTRIQVDNHHFDIPYIYMSSIDKIEVTQLHESSAKFNNGGCLSDIGISYKRDSDDDSKRHRLEGKIVNIIEQILQNANASNQLRFTNECGLRDNNIWMSPIAPAGFGYLRPYNPRGVGEPVGRLPDGGNKLAWRIILLIILIVLLAIFVFVIAICILVKQRKKRDYDTKRGRTYRKAAELKPLRSLKAVDKDEKVKPIGEISSPYSKPWVPQPHPDRRDPIKRQSSNLEEGFGLSQVDIMQSAEIVRRDSIRLPPLTRLDEVPHIDV</sequence>
<evidence type="ECO:0000313" key="4">
    <source>
        <dbReference type="WBParaSite" id="PSAMB.scaffold1789size27857.g14875.t1"/>
    </source>
</evidence>
<name>A0A914VBT5_9BILA</name>
<keyword evidence="1" id="KW-0812">Transmembrane</keyword>
<keyword evidence="1" id="KW-1133">Transmembrane helix</keyword>
<evidence type="ECO:0000259" key="2">
    <source>
        <dbReference type="Pfam" id="PF26430"/>
    </source>
</evidence>
<evidence type="ECO:0000313" key="3">
    <source>
        <dbReference type="Proteomes" id="UP000887566"/>
    </source>
</evidence>
<feature type="domain" description="BAM-2-like concanavalin A-like" evidence="2">
    <location>
        <begin position="311"/>
        <end position="473"/>
    </location>
</feature>